<keyword evidence="2" id="KW-1185">Reference proteome</keyword>
<protein>
    <submittedName>
        <fullName evidence="1">Uncharacterized protein</fullName>
    </submittedName>
</protein>
<dbReference type="KEGG" id="rhp:LPB142_04865"/>
<organism evidence="1 2">
    <name type="scientific">Rhodobacter xanthinilyticus</name>
    <dbReference type="NCBI Taxonomy" id="1850250"/>
    <lineage>
        <taxon>Bacteria</taxon>
        <taxon>Pseudomonadati</taxon>
        <taxon>Pseudomonadota</taxon>
        <taxon>Alphaproteobacteria</taxon>
        <taxon>Rhodobacterales</taxon>
        <taxon>Rhodobacter group</taxon>
        <taxon>Rhodobacter</taxon>
    </lineage>
</organism>
<dbReference type="InterPro" id="IPR023296">
    <property type="entry name" value="Glyco_hydro_beta-prop_sf"/>
</dbReference>
<proteinExistence type="predicted"/>
<evidence type="ECO:0000313" key="2">
    <source>
        <dbReference type="Proteomes" id="UP000176562"/>
    </source>
</evidence>
<dbReference type="SUPFAM" id="SSF75005">
    <property type="entry name" value="Arabinanase/levansucrase/invertase"/>
    <property type="match status" value="1"/>
</dbReference>
<dbReference type="EMBL" id="CP017781">
    <property type="protein sequence ID" value="AOZ68729.1"/>
    <property type="molecule type" value="Genomic_DNA"/>
</dbReference>
<name>A0A1D9MAH9_9RHOB</name>
<dbReference type="AlphaFoldDB" id="A0A1D9MAH9"/>
<reference evidence="1 2" key="1">
    <citation type="submission" date="2016-10" db="EMBL/GenBank/DDBJ databases">
        <title>Rhodobacter sp. LPB0142, isolated from sea water.</title>
        <authorList>
            <person name="Kim E."/>
            <person name="Yi H."/>
        </authorList>
    </citation>
    <scope>NUCLEOTIDE SEQUENCE [LARGE SCALE GENOMIC DNA]</scope>
    <source>
        <strain evidence="1 2">LPB0142</strain>
    </source>
</reference>
<dbReference type="RefSeq" id="WP_071165686.1">
    <property type="nucleotide sequence ID" value="NZ_CP017781.1"/>
</dbReference>
<dbReference type="STRING" id="1850250.LPB142_04865"/>
<dbReference type="Gene3D" id="2.115.10.20">
    <property type="entry name" value="Glycosyl hydrolase domain, family 43"/>
    <property type="match status" value="1"/>
</dbReference>
<gene>
    <name evidence="1" type="ORF">LPB142_04865</name>
</gene>
<accession>A0A1D9MAH9</accession>
<sequence length="598" mass="63974">MTDSTTTHDLLAVSLADEVIVNRDGSTARQSIGNLAAQIWGLGDTDPIAAATSAAAEAAQTAEIAAAAAEAALDATVPAGGWDYAPADLTALAAITGMTEGARAYVVSEQEVYRYDGAGWIATGENPLSGYARADAPGLVVGATGDENIAYALTFDDLIRTWVQVAPDGGLTDHARDQVMAALSPFISADKFLHRRDGPTGTANVQFGFVTEDLIRTWLEVAEDYGPSDYAIQRLRAALEPYFSAAADTVLVGAAVPITGLNSAPSISSPWREHPIVRKLDVNPIIDFAGQSAESIMRPFLVDLSQSGESGYALVYSTDHAEDADSGIYAFHTLDPINGPWTDLGRIFDTTQTDGQQVETPSIMWDEVNSRWLMYYQVKFFTGSRGSQVTCVATSPTFFSSGTTPATWTFLQKTHDVNLSSCYPSEGATLGDGHSGYFKPFRHAGRWYGYGLMGGTDNSTMAFWLSNDGLEWMYHPKIIQHMHPQLSHLSGYNVAGYVFSVHSSVVIERSGVKWIVGRASQVASGGAEVTNIRTVAMPIGDDGVSFGRAIDITPPDQAWEDAGRGVESIGSGVMYQGRLICPYRNNGAQGAFGLLEIL</sequence>
<dbReference type="Proteomes" id="UP000176562">
    <property type="component" value="Chromosome"/>
</dbReference>
<evidence type="ECO:0000313" key="1">
    <source>
        <dbReference type="EMBL" id="AOZ68729.1"/>
    </source>
</evidence>